<keyword evidence="1" id="KW-0472">Membrane</keyword>
<dbReference type="InterPro" id="IPR031306">
    <property type="entry name" value="CcdC"/>
</dbReference>
<keyword evidence="3" id="KW-1185">Reference proteome</keyword>
<dbReference type="RefSeq" id="WP_144087835.1">
    <property type="nucleotide sequence ID" value="NZ_VMHE01000002.1"/>
</dbReference>
<feature type="transmembrane region" description="Helical" evidence="1">
    <location>
        <begin position="37"/>
        <end position="56"/>
    </location>
</feature>
<accession>A0A556PS85</accession>
<reference evidence="2 3" key="1">
    <citation type="submission" date="2019-07" db="EMBL/GenBank/DDBJ databases">
        <title>Allobacillus sp. nov. SKP isolated from shrimp paste of Euphausiacea.</title>
        <authorList>
            <person name="Kanchanasin P."/>
            <person name="Tanasupawat S."/>
            <person name="Shi W."/>
            <person name="Wu L."/>
            <person name="Ma J."/>
        </authorList>
    </citation>
    <scope>NUCLEOTIDE SEQUENCE [LARGE SCALE GENOMIC DNA]</scope>
    <source>
        <strain evidence="2 3">SKP4-8</strain>
    </source>
</reference>
<proteinExistence type="predicted"/>
<gene>
    <name evidence="2" type="ORF">FPQ13_03020</name>
</gene>
<keyword evidence="1" id="KW-1133">Transmembrane helix</keyword>
<dbReference type="OrthoDB" id="120091at2"/>
<dbReference type="InterPro" id="IPR058247">
    <property type="entry name" value="DUF1453"/>
</dbReference>
<keyword evidence="1" id="KW-0812">Transmembrane</keyword>
<dbReference type="PIRSF" id="PIRSF021441">
    <property type="entry name" value="DUF1453"/>
    <property type="match status" value="1"/>
</dbReference>
<comment type="caution">
    <text evidence="2">The sequence shown here is derived from an EMBL/GenBank/DDBJ whole genome shotgun (WGS) entry which is preliminary data.</text>
</comment>
<feature type="transmembrane region" description="Helical" evidence="1">
    <location>
        <begin position="97"/>
        <end position="116"/>
    </location>
</feature>
<evidence type="ECO:0000313" key="3">
    <source>
        <dbReference type="Proteomes" id="UP000316425"/>
    </source>
</evidence>
<feature type="transmembrane region" description="Helical" evidence="1">
    <location>
        <begin position="128"/>
        <end position="149"/>
    </location>
</feature>
<protein>
    <submittedName>
        <fullName evidence="2">Cytochrome c biogenesis protein CcdC</fullName>
    </submittedName>
</protein>
<dbReference type="Pfam" id="PF07301">
    <property type="entry name" value="DUF1453"/>
    <property type="match status" value="1"/>
</dbReference>
<dbReference type="Proteomes" id="UP000316425">
    <property type="component" value="Unassembled WGS sequence"/>
</dbReference>
<dbReference type="PANTHER" id="PTHR39164">
    <property type="entry name" value="PROTEIN CCDC"/>
    <property type="match status" value="1"/>
</dbReference>
<organism evidence="2 3">
    <name type="scientific">Allobacillus salarius</name>
    <dbReference type="NCBI Taxonomy" id="1955272"/>
    <lineage>
        <taxon>Bacteria</taxon>
        <taxon>Bacillati</taxon>
        <taxon>Bacillota</taxon>
        <taxon>Bacilli</taxon>
        <taxon>Bacillales</taxon>
        <taxon>Bacillaceae</taxon>
        <taxon>Allobacillus</taxon>
    </lineage>
</organism>
<evidence type="ECO:0000313" key="2">
    <source>
        <dbReference type="EMBL" id="TSJ67246.1"/>
    </source>
</evidence>
<dbReference type="PANTHER" id="PTHR39164:SF1">
    <property type="entry name" value="PROTEIN CCDC"/>
    <property type="match status" value="1"/>
</dbReference>
<evidence type="ECO:0000256" key="1">
    <source>
        <dbReference type="SAM" id="Phobius"/>
    </source>
</evidence>
<sequence>MKTFFVIAASIVAFFMAIGMVFVRMKAANRPTSVKRIVLPPLFMSTGALMFVFPYFRVEWIQVAEAIGVGIIFSLFLIFTSNFEYKDGDIYLKPSKMFPIILVVLLVVRLVTKQYMGQYIEIGELAGMFYLLAFGMLFTWRMVMLIKFLSFQKRIVPK</sequence>
<name>A0A556PS85_9BACI</name>
<feature type="transmembrane region" description="Helical" evidence="1">
    <location>
        <begin position="62"/>
        <end position="85"/>
    </location>
</feature>
<dbReference type="EMBL" id="VMHE01000002">
    <property type="protein sequence ID" value="TSJ67246.1"/>
    <property type="molecule type" value="Genomic_DNA"/>
</dbReference>
<dbReference type="AlphaFoldDB" id="A0A556PS85"/>
<feature type="transmembrane region" description="Helical" evidence="1">
    <location>
        <begin position="6"/>
        <end position="25"/>
    </location>
</feature>